<dbReference type="EMBL" id="BKCG01000001">
    <property type="protein sequence ID" value="GER58857.1"/>
    <property type="molecule type" value="Genomic_DNA"/>
</dbReference>
<comment type="caution">
    <text evidence="1">The sequence shown here is derived from an EMBL/GenBank/DDBJ whole genome shotgun (WGS) entry which is preliminary data.</text>
</comment>
<dbReference type="RefSeq" id="WP_151672908.1">
    <property type="nucleotide sequence ID" value="NZ_BKCG01000001.1"/>
</dbReference>
<dbReference type="SUPFAM" id="SSF55874">
    <property type="entry name" value="ATPase domain of HSP90 chaperone/DNA topoisomerase II/histidine kinase"/>
    <property type="match status" value="1"/>
</dbReference>
<dbReference type="Proteomes" id="UP000326509">
    <property type="component" value="Unassembled WGS sequence"/>
</dbReference>
<keyword evidence="2" id="KW-1185">Reference proteome</keyword>
<dbReference type="AlphaFoldDB" id="A0A5J4J327"/>
<dbReference type="Gene3D" id="3.30.565.10">
    <property type="entry name" value="Histidine kinase-like ATPase, C-terminal domain"/>
    <property type="match status" value="1"/>
</dbReference>
<protein>
    <submittedName>
        <fullName evidence="1">ATPase</fullName>
    </submittedName>
</protein>
<sequence length="503" mass="58284">MSKYKIEPKPGSILGSLRSIGYNLKTALSDIVDNSIAARAKKIEIVNNDFNENIDHLEWMAIIDDGNGMTMEDMIKALTLGGEGIERERSIEDLGRFGLGLKTASFSQCRKLTLISKKETINSIVFDLDYIDKNGWEVYSLDNHKLLIEKIKARIENKEIFDSDSWTVVLWENLDKIKITSTSSFYSELSKVRNHFELIYHKFKNSVNIRLNGTLVKYWDPYKTALSTQEKLFKYNSGDGTYSLKGHVLKHSSEFQNKNEYESQSEIGTFNQNQGFFVYRNKRLIYRGSWLGLFNKEHHYILGRVEINLSNSLESDLAWGVNISKSSVSIPRFAESDIRAECNKVRSEANNTFRFHGGVKKHKIRKKNTETEIQPIWNFESKGVKTGEKNQYKINIKHPLFDQFLKKCSADKTIQKEFKQILRYIENYLPVDNIFARKANNEVEQSLEDDHEIYEKFKGIMEIYKISMKVETAFNTLINIEPFNSLSFDKERLIELGVDPSNI</sequence>
<name>A0A5J4J327_9FLAO</name>
<reference evidence="1 2" key="1">
    <citation type="submission" date="2019-08" db="EMBL/GenBank/DDBJ databases">
        <title>Draft genome sequence of Ulvibacter marinus type strain NBRC 109484.</title>
        <authorList>
            <person name="Kawano K."/>
            <person name="Ushijima N."/>
            <person name="Kihara M."/>
            <person name="Itoh H."/>
        </authorList>
    </citation>
    <scope>NUCLEOTIDE SEQUENCE [LARGE SCALE GENOMIC DNA]</scope>
    <source>
        <strain evidence="1 2">NBRC 109484</strain>
    </source>
</reference>
<organism evidence="1 2">
    <name type="scientific">Patiriisocius marinus</name>
    <dbReference type="NCBI Taxonomy" id="1397112"/>
    <lineage>
        <taxon>Bacteria</taxon>
        <taxon>Pseudomonadati</taxon>
        <taxon>Bacteroidota</taxon>
        <taxon>Flavobacteriia</taxon>
        <taxon>Flavobacteriales</taxon>
        <taxon>Flavobacteriaceae</taxon>
        <taxon>Patiriisocius</taxon>
    </lineage>
</organism>
<evidence type="ECO:0000313" key="1">
    <source>
        <dbReference type="EMBL" id="GER58857.1"/>
    </source>
</evidence>
<dbReference type="Pfam" id="PF13589">
    <property type="entry name" value="HATPase_c_3"/>
    <property type="match status" value="1"/>
</dbReference>
<dbReference type="OrthoDB" id="9813438at2"/>
<dbReference type="InterPro" id="IPR036890">
    <property type="entry name" value="HATPase_C_sf"/>
</dbReference>
<accession>A0A5J4J327</accession>
<evidence type="ECO:0000313" key="2">
    <source>
        <dbReference type="Proteomes" id="UP000326509"/>
    </source>
</evidence>
<proteinExistence type="predicted"/>
<gene>
    <name evidence="1" type="ORF">ULMA_09650</name>
</gene>